<dbReference type="SUPFAM" id="SSF52518">
    <property type="entry name" value="Thiamin diphosphate-binding fold (THDP-binding)"/>
    <property type="match status" value="2"/>
</dbReference>
<keyword evidence="2 3" id="KW-0786">Thiamine pyrophosphate</keyword>
<evidence type="ECO:0000259" key="5">
    <source>
        <dbReference type="Pfam" id="PF02775"/>
    </source>
</evidence>
<dbReference type="CDD" id="cd07035">
    <property type="entry name" value="TPP_PYR_POX_like"/>
    <property type="match status" value="1"/>
</dbReference>
<comment type="similarity">
    <text evidence="1 3">Belongs to the TPP enzyme family.</text>
</comment>
<dbReference type="InterPro" id="IPR029035">
    <property type="entry name" value="DHS-like_NAD/FAD-binding_dom"/>
</dbReference>
<dbReference type="AlphaFoldDB" id="A0A450S2J8"/>
<feature type="domain" description="Thiamine pyrophosphate enzyme TPP-binding" evidence="5">
    <location>
        <begin position="446"/>
        <end position="565"/>
    </location>
</feature>
<dbReference type="Pfam" id="PF02775">
    <property type="entry name" value="TPP_enzyme_C"/>
    <property type="match status" value="1"/>
</dbReference>
<dbReference type="InterPro" id="IPR045229">
    <property type="entry name" value="TPP_enz"/>
</dbReference>
<dbReference type="InterPro" id="IPR011766">
    <property type="entry name" value="TPP_enzyme_TPP-bd"/>
</dbReference>
<proteinExistence type="inferred from homology"/>
<dbReference type="InterPro" id="IPR012000">
    <property type="entry name" value="Thiamin_PyroP_enz_cen_dom"/>
</dbReference>
<dbReference type="Gene3D" id="3.40.50.1220">
    <property type="entry name" value="TPP-binding domain"/>
    <property type="match status" value="1"/>
</dbReference>
<evidence type="ECO:0000259" key="4">
    <source>
        <dbReference type="Pfam" id="PF00205"/>
    </source>
</evidence>
<dbReference type="SUPFAM" id="SSF52467">
    <property type="entry name" value="DHS-like NAD/FAD-binding domain"/>
    <property type="match status" value="1"/>
</dbReference>
<dbReference type="GO" id="GO:0050660">
    <property type="term" value="F:flavin adenine dinucleotide binding"/>
    <property type="evidence" value="ECO:0007669"/>
    <property type="project" value="TreeGrafter"/>
</dbReference>
<dbReference type="EMBL" id="CAADFA010000031">
    <property type="protein sequence ID" value="VFJ45862.1"/>
    <property type="molecule type" value="Genomic_DNA"/>
</dbReference>
<dbReference type="EMBL" id="CAADEZ010000067">
    <property type="protein sequence ID" value="VFJ49108.1"/>
    <property type="molecule type" value="Genomic_DNA"/>
</dbReference>
<dbReference type="CDD" id="cd02002">
    <property type="entry name" value="TPP_BFDC"/>
    <property type="match status" value="1"/>
</dbReference>
<dbReference type="GO" id="GO:0003984">
    <property type="term" value="F:acetolactate synthase activity"/>
    <property type="evidence" value="ECO:0007669"/>
    <property type="project" value="TreeGrafter"/>
</dbReference>
<dbReference type="GO" id="GO:0019752">
    <property type="term" value="P:carboxylic acid metabolic process"/>
    <property type="evidence" value="ECO:0007669"/>
    <property type="project" value="UniProtKB-ARBA"/>
</dbReference>
<dbReference type="Pfam" id="PF02776">
    <property type="entry name" value="TPP_enzyme_N"/>
    <property type="match status" value="1"/>
</dbReference>
<name>A0A450S2J8_9GAMM</name>
<organism evidence="7">
    <name type="scientific">Candidatus Kentrum sp. FM</name>
    <dbReference type="NCBI Taxonomy" id="2126340"/>
    <lineage>
        <taxon>Bacteria</taxon>
        <taxon>Pseudomonadati</taxon>
        <taxon>Pseudomonadota</taxon>
        <taxon>Gammaproteobacteria</taxon>
        <taxon>Candidatus Kentrum</taxon>
    </lineage>
</organism>
<evidence type="ECO:0000259" key="6">
    <source>
        <dbReference type="Pfam" id="PF02776"/>
    </source>
</evidence>
<evidence type="ECO:0000313" key="7">
    <source>
        <dbReference type="EMBL" id="VFJ45862.1"/>
    </source>
</evidence>
<dbReference type="EMBL" id="CAADFL010000067">
    <property type="protein sequence ID" value="VFK08357.1"/>
    <property type="molecule type" value="Genomic_DNA"/>
</dbReference>
<dbReference type="InterPro" id="IPR012001">
    <property type="entry name" value="Thiamin_PyroP_enz_TPP-bd_dom"/>
</dbReference>
<reference evidence="7" key="1">
    <citation type="submission" date="2019-02" db="EMBL/GenBank/DDBJ databases">
        <authorList>
            <person name="Gruber-Vodicka R. H."/>
            <person name="Seah K. B. B."/>
        </authorList>
    </citation>
    <scope>NUCLEOTIDE SEQUENCE</scope>
    <source>
        <strain evidence="8">BECK_BZ163</strain>
        <strain evidence="9">BECK_BZ164</strain>
        <strain evidence="7">BECK_BZ165</strain>
    </source>
</reference>
<evidence type="ECO:0000256" key="2">
    <source>
        <dbReference type="ARBA" id="ARBA00023052"/>
    </source>
</evidence>
<sequence>MSKQEKNAGLIDWDARGRTGARAIMEQLTAAGLIGRIDDVLIGNPGSGEEWLYLEVVDQVHLGLAEPAVGAIADGVGRASNKPSVVIGHGFVGFSGLQGAVFNAAQRQSPMLVIVGVADSQAHTGETHMYADVEGAAKAARAKYVKNATDSATLLRDLRDAIVEARIPPFGPVVFIVGSNIASAPNSEPVIAPAIPNTRLAPPASEIETLASRMLAAERPAILVGDGVARSGGFAELREVAELVGADVWASMESEVNFPRNHALFRRNLGHMDDSTGRALLRGVDFALAVGTPIYQTVFNSKEPLFQAGAFVAAINHDVETTLRGHNDVSLPIEGDPKRVLGMLTDALKAKRTKEQAEKIEVAIESRRIEKTAALKRRREEQLAASGVTTAKFAHLLESRMKEMPDRPVIFSETLAGGMGLADHVENVDIPGKYFYTSGGALGVWGGAVGVAMVRGPTLAFIGDGGFHYVLQCLWNAARDRLPLGMVVTNNGRYGLLYDNMDATLERRGIDSASAPSPRFFDLPGIDYVKIGEGYGVPGMKVDKEADLEKAVDRLLAFDGPFLVDLVIETGAV</sequence>
<dbReference type="GO" id="GO:0000287">
    <property type="term" value="F:magnesium ion binding"/>
    <property type="evidence" value="ECO:0007669"/>
    <property type="project" value="InterPro"/>
</dbReference>
<evidence type="ECO:0000256" key="1">
    <source>
        <dbReference type="ARBA" id="ARBA00007812"/>
    </source>
</evidence>
<evidence type="ECO:0000313" key="9">
    <source>
        <dbReference type="EMBL" id="VFK08357.1"/>
    </source>
</evidence>
<dbReference type="Pfam" id="PF00205">
    <property type="entry name" value="TPP_enzyme_M"/>
    <property type="match status" value="1"/>
</dbReference>
<evidence type="ECO:0000256" key="3">
    <source>
        <dbReference type="RuleBase" id="RU362132"/>
    </source>
</evidence>
<accession>A0A450S2J8</accession>
<gene>
    <name evidence="8" type="ORF">BECKFM1743A_GA0114220_100673</name>
    <name evidence="9" type="ORF">BECKFM1743B_GA0114221_100673</name>
    <name evidence="7" type="ORF">BECKFM1743C_GA0114222_1003110</name>
</gene>
<dbReference type="Gene3D" id="3.40.50.970">
    <property type="match status" value="2"/>
</dbReference>
<dbReference type="PANTHER" id="PTHR18968">
    <property type="entry name" value="THIAMINE PYROPHOSPHATE ENZYMES"/>
    <property type="match status" value="1"/>
</dbReference>
<dbReference type="GO" id="GO:0030976">
    <property type="term" value="F:thiamine pyrophosphate binding"/>
    <property type="evidence" value="ECO:0007669"/>
    <property type="project" value="InterPro"/>
</dbReference>
<feature type="domain" description="Thiamine pyrophosphate enzyme central" evidence="4">
    <location>
        <begin position="207"/>
        <end position="343"/>
    </location>
</feature>
<protein>
    <submittedName>
        <fullName evidence="7">Benzoylformate decarboxylase</fullName>
    </submittedName>
</protein>
<dbReference type="InterPro" id="IPR029061">
    <property type="entry name" value="THDP-binding"/>
</dbReference>
<evidence type="ECO:0000313" key="8">
    <source>
        <dbReference type="EMBL" id="VFJ49108.1"/>
    </source>
</evidence>
<feature type="domain" description="Thiamine pyrophosphate enzyme N-terminal TPP-binding" evidence="6">
    <location>
        <begin position="19"/>
        <end position="122"/>
    </location>
</feature>